<evidence type="ECO:0000256" key="1">
    <source>
        <dbReference type="ARBA" id="ARBA00023015"/>
    </source>
</evidence>
<evidence type="ECO:0000313" key="6">
    <source>
        <dbReference type="Proteomes" id="UP001329915"/>
    </source>
</evidence>
<dbReference type="GO" id="GO:0003677">
    <property type="term" value="F:DNA binding"/>
    <property type="evidence" value="ECO:0007669"/>
    <property type="project" value="UniProtKB-KW"/>
</dbReference>
<dbReference type="PANTHER" id="PTHR43132:SF2">
    <property type="entry name" value="ARSENICAL RESISTANCE OPERON REPRESSOR ARSR-RELATED"/>
    <property type="match status" value="1"/>
</dbReference>
<dbReference type="InterPro" id="IPR036390">
    <property type="entry name" value="WH_DNA-bd_sf"/>
</dbReference>
<keyword evidence="1" id="KW-0805">Transcription regulation</keyword>
<accession>A0AAU0UJJ1</accession>
<feature type="domain" description="HTH arsR-type" evidence="4">
    <location>
        <begin position="11"/>
        <end position="105"/>
    </location>
</feature>
<keyword evidence="3" id="KW-0804">Transcription</keyword>
<dbReference type="InterPro" id="IPR011991">
    <property type="entry name" value="ArsR-like_HTH"/>
</dbReference>
<evidence type="ECO:0000313" key="5">
    <source>
        <dbReference type="EMBL" id="WRO21473.1"/>
    </source>
</evidence>
<dbReference type="InterPro" id="IPR036388">
    <property type="entry name" value="WH-like_DNA-bd_sf"/>
</dbReference>
<dbReference type="Pfam" id="PF01022">
    <property type="entry name" value="HTH_5"/>
    <property type="match status" value="1"/>
</dbReference>
<dbReference type="PRINTS" id="PR00778">
    <property type="entry name" value="HTHARSR"/>
</dbReference>
<keyword evidence="2" id="KW-0238">DNA-binding</keyword>
<gene>
    <name evidence="5" type="ORF">MFMK1_001281</name>
</gene>
<dbReference type="InterPro" id="IPR001845">
    <property type="entry name" value="HTH_ArsR_DNA-bd_dom"/>
</dbReference>
<dbReference type="CDD" id="cd00090">
    <property type="entry name" value="HTH_ARSR"/>
    <property type="match status" value="1"/>
</dbReference>
<dbReference type="GO" id="GO:0003700">
    <property type="term" value="F:DNA-binding transcription factor activity"/>
    <property type="evidence" value="ECO:0007669"/>
    <property type="project" value="InterPro"/>
</dbReference>
<dbReference type="InterPro" id="IPR051011">
    <property type="entry name" value="Metal_resp_trans_reg"/>
</dbReference>
<dbReference type="Proteomes" id="UP001329915">
    <property type="component" value="Chromosome"/>
</dbReference>
<evidence type="ECO:0000259" key="4">
    <source>
        <dbReference type="PROSITE" id="PS50987"/>
    </source>
</evidence>
<evidence type="ECO:0000256" key="2">
    <source>
        <dbReference type="ARBA" id="ARBA00023125"/>
    </source>
</evidence>
<sequence length="114" mass="12906">MSDTPNNSQEQFKIHADILAKFFSGLSHPIRYRIVATLAQKEMTVNEIVGELGCSQSQISNHLACLKWCGYVSSRQEGRSVYYQVTDKRILDILELAKRVVSDNAKHISSCTRM</sequence>
<reference evidence="5 6" key="1">
    <citation type="submission" date="2023-04" db="EMBL/GenBank/DDBJ databases">
        <authorList>
            <person name="Hsu D."/>
        </authorList>
    </citation>
    <scope>NUCLEOTIDE SEQUENCE [LARGE SCALE GENOMIC DNA]</scope>
    <source>
        <strain evidence="5 6">MK1</strain>
    </source>
</reference>
<dbReference type="AlphaFoldDB" id="A0AAU0UJJ1"/>
<evidence type="ECO:0000256" key="3">
    <source>
        <dbReference type="ARBA" id="ARBA00023163"/>
    </source>
</evidence>
<keyword evidence="6" id="KW-1185">Reference proteome</keyword>
<proteinExistence type="predicted"/>
<protein>
    <submittedName>
        <fullName evidence="5">Metalloregulator ArsR/SmtB family transcription factor</fullName>
    </submittedName>
</protein>
<dbReference type="NCBIfam" id="NF033788">
    <property type="entry name" value="HTH_metalloreg"/>
    <property type="match status" value="1"/>
</dbReference>
<name>A0AAU0UJJ1_9FIRM</name>
<dbReference type="PROSITE" id="PS50987">
    <property type="entry name" value="HTH_ARSR_2"/>
    <property type="match status" value="1"/>
</dbReference>
<dbReference type="SUPFAM" id="SSF46785">
    <property type="entry name" value="Winged helix' DNA-binding domain"/>
    <property type="match status" value="1"/>
</dbReference>
<dbReference type="KEGG" id="dbc:MFMK1_001281"/>
<dbReference type="RefSeq" id="WP_366924316.1">
    <property type="nucleotide sequence ID" value="NZ_CP121694.1"/>
</dbReference>
<dbReference type="SMART" id="SM00418">
    <property type="entry name" value="HTH_ARSR"/>
    <property type="match status" value="1"/>
</dbReference>
<dbReference type="Gene3D" id="1.10.10.10">
    <property type="entry name" value="Winged helix-like DNA-binding domain superfamily/Winged helix DNA-binding domain"/>
    <property type="match status" value="1"/>
</dbReference>
<organism evidence="5 6">
    <name type="scientific">Metallumcola ferriviriculae</name>
    <dbReference type="NCBI Taxonomy" id="3039180"/>
    <lineage>
        <taxon>Bacteria</taxon>
        <taxon>Bacillati</taxon>
        <taxon>Bacillota</taxon>
        <taxon>Clostridia</taxon>
        <taxon>Neomoorellales</taxon>
        <taxon>Desulfitibacteraceae</taxon>
        <taxon>Metallumcola</taxon>
    </lineage>
</organism>
<dbReference type="PANTHER" id="PTHR43132">
    <property type="entry name" value="ARSENICAL RESISTANCE OPERON REPRESSOR ARSR-RELATED"/>
    <property type="match status" value="1"/>
</dbReference>
<dbReference type="EMBL" id="CP121694">
    <property type="protein sequence ID" value="WRO21473.1"/>
    <property type="molecule type" value="Genomic_DNA"/>
</dbReference>